<keyword evidence="3" id="KW-1185">Reference proteome</keyword>
<proteinExistence type="predicted"/>
<comment type="caution">
    <text evidence="2">The sequence shown here is derived from an EMBL/GenBank/DDBJ whole genome shotgun (WGS) entry which is preliminary data.</text>
</comment>
<sequence length="247" mass="28048">MITECSLDFLPYPDPPGSDRHRQTLTQLVGRWAAQLTADGQQLIPLTDNNILAIVSISLWAREQADSRQEMNLVRSAAFRKVTCVQPGFDDVRSIGDVTGLLGLSSQHHFGQLSPIVRNIPRSMVVFQWFACFPLLDHRKQLTSCRRLYFVVWTFLITIAPVITVTIVLVNWLTIGFGLSAVYYKELGCSAYPMTNWKWTKDEKITCSRGRLPCGRVTTFSSVVLFNAYTSIYRRRTLKVFSFAIVC</sequence>
<reference evidence="2 3" key="1">
    <citation type="submission" date="2015-01" db="EMBL/GenBank/DDBJ databases">
        <title>Evolution of Trichinella species and genotypes.</title>
        <authorList>
            <person name="Korhonen P.K."/>
            <person name="Edoardo P."/>
            <person name="Giuseppe L.R."/>
            <person name="Gasser R.B."/>
        </authorList>
    </citation>
    <scope>NUCLEOTIDE SEQUENCE [LARGE SCALE GENOMIC DNA]</scope>
    <source>
        <strain evidence="2">ISS1980</strain>
    </source>
</reference>
<dbReference type="EMBL" id="JYDO01000006">
    <property type="protein sequence ID" value="KRZ79452.1"/>
    <property type="molecule type" value="Genomic_DNA"/>
</dbReference>
<dbReference type="AlphaFoldDB" id="A0A0V1N6H7"/>
<dbReference type="OrthoDB" id="5919478at2759"/>
<name>A0A0V1N6H7_9BILA</name>
<evidence type="ECO:0000313" key="3">
    <source>
        <dbReference type="Proteomes" id="UP000054843"/>
    </source>
</evidence>
<gene>
    <name evidence="2" type="ORF">T10_9811</name>
</gene>
<protein>
    <submittedName>
        <fullName evidence="2">Uncharacterized protein</fullName>
    </submittedName>
</protein>
<evidence type="ECO:0000256" key="1">
    <source>
        <dbReference type="SAM" id="Phobius"/>
    </source>
</evidence>
<organism evidence="2 3">
    <name type="scientific">Trichinella papuae</name>
    <dbReference type="NCBI Taxonomy" id="268474"/>
    <lineage>
        <taxon>Eukaryota</taxon>
        <taxon>Metazoa</taxon>
        <taxon>Ecdysozoa</taxon>
        <taxon>Nematoda</taxon>
        <taxon>Enoplea</taxon>
        <taxon>Dorylaimia</taxon>
        <taxon>Trichinellida</taxon>
        <taxon>Trichinellidae</taxon>
        <taxon>Trichinella</taxon>
    </lineage>
</organism>
<keyword evidence="1" id="KW-0472">Membrane</keyword>
<evidence type="ECO:0000313" key="2">
    <source>
        <dbReference type="EMBL" id="KRZ79452.1"/>
    </source>
</evidence>
<feature type="transmembrane region" description="Helical" evidence="1">
    <location>
        <begin position="148"/>
        <end position="173"/>
    </location>
</feature>
<dbReference type="Proteomes" id="UP000054843">
    <property type="component" value="Unassembled WGS sequence"/>
</dbReference>
<keyword evidence="1" id="KW-1133">Transmembrane helix</keyword>
<accession>A0A0V1N6H7</accession>
<keyword evidence="1" id="KW-0812">Transmembrane</keyword>